<name>A0A0H2WJN9_BURMA</name>
<dbReference type="HOGENOM" id="CLU_2767909_0_0_4"/>
<evidence type="ECO:0000313" key="2">
    <source>
        <dbReference type="Proteomes" id="UP000006693"/>
    </source>
</evidence>
<protein>
    <submittedName>
        <fullName evidence="1">Uncharacterized protein</fullName>
    </submittedName>
</protein>
<dbReference type="Proteomes" id="UP000006693">
    <property type="component" value="Chromosome 1"/>
</dbReference>
<dbReference type="AlphaFoldDB" id="A0A0H2WJN9"/>
<reference evidence="1 2" key="1">
    <citation type="journal article" date="2004" name="Proc. Natl. Acad. Sci. U.S.A.">
        <title>Structural flexibility in the Burkholderia mallei genome.</title>
        <authorList>
            <person name="Nierman W.C."/>
            <person name="DeShazer D."/>
            <person name="Kim H.S."/>
            <person name="Tettelin H."/>
            <person name="Nelson K.E."/>
            <person name="Feldblyum T."/>
            <person name="Ulrich R.L."/>
            <person name="Ronning C.M."/>
            <person name="Brinkac L.M."/>
            <person name="Daugherty S.C."/>
            <person name="Davidsen T.D."/>
            <person name="Deboy R.T."/>
            <person name="Dimitrov G."/>
            <person name="Dodson R.J."/>
            <person name="Durkin A.S."/>
            <person name="Gwinn M.L."/>
            <person name="Haft D.H."/>
            <person name="Khouri H."/>
            <person name="Kolonay J.F."/>
            <person name="Madupu R."/>
            <person name="Mohammoud Y."/>
            <person name="Nelson W.C."/>
            <person name="Radune D."/>
            <person name="Romero C.M."/>
            <person name="Sarria S."/>
            <person name="Selengut J."/>
            <person name="Shamblin C."/>
            <person name="Sullivan S.A."/>
            <person name="White O."/>
            <person name="Yu Y."/>
            <person name="Zafar N."/>
            <person name="Zhou L."/>
            <person name="Fraser C.M."/>
        </authorList>
    </citation>
    <scope>NUCLEOTIDE SEQUENCE [LARGE SCALE GENOMIC DNA]</scope>
    <source>
        <strain evidence="1 2">ATCC 23344</strain>
    </source>
</reference>
<keyword evidence="2" id="KW-1185">Reference proteome</keyword>
<gene>
    <name evidence="1" type="ordered locus">BMA0837</name>
</gene>
<evidence type="ECO:0000313" key="1">
    <source>
        <dbReference type="EMBL" id="AAU49486.1"/>
    </source>
</evidence>
<accession>A0A0H2WJN9</accession>
<sequence>MRFGERPLRRRTLASALQASSRNRMRAVGWIGAYGFERRRRRCRGPAASLISQCTSRCWHRWRAPARRL</sequence>
<organism evidence="1 2">
    <name type="scientific">Burkholderia mallei (strain ATCC 23344)</name>
    <dbReference type="NCBI Taxonomy" id="243160"/>
    <lineage>
        <taxon>Bacteria</taxon>
        <taxon>Pseudomonadati</taxon>
        <taxon>Pseudomonadota</taxon>
        <taxon>Betaproteobacteria</taxon>
        <taxon>Burkholderiales</taxon>
        <taxon>Burkholderiaceae</taxon>
        <taxon>Burkholderia</taxon>
        <taxon>pseudomallei group</taxon>
    </lineage>
</organism>
<dbReference type="KEGG" id="bma:BMA0837"/>
<dbReference type="EMBL" id="CP000010">
    <property type="protein sequence ID" value="AAU49486.1"/>
    <property type="molecule type" value="Genomic_DNA"/>
</dbReference>
<proteinExistence type="predicted"/>